<feature type="compositionally biased region" description="Basic and acidic residues" evidence="1">
    <location>
        <begin position="50"/>
        <end position="69"/>
    </location>
</feature>
<gene>
    <name evidence="2" type="ORF">C5C04_10810</name>
    <name evidence="3" type="ORF">C5C40_08080</name>
</gene>
<evidence type="ECO:0000256" key="1">
    <source>
        <dbReference type="SAM" id="MobiDB-lite"/>
    </source>
</evidence>
<feature type="region of interest" description="Disordered" evidence="1">
    <location>
        <begin position="48"/>
        <end position="69"/>
    </location>
</feature>
<keyword evidence="5" id="KW-1185">Reference proteome</keyword>
<proteinExistence type="predicted"/>
<dbReference type="GeneID" id="49819128"/>
<evidence type="ECO:0000313" key="5">
    <source>
        <dbReference type="Proteomes" id="UP000239698"/>
    </source>
</evidence>
<evidence type="ECO:0000313" key="2">
    <source>
        <dbReference type="EMBL" id="PPF12445.1"/>
    </source>
</evidence>
<reference evidence="4 5" key="1">
    <citation type="submission" date="2018-02" db="EMBL/GenBank/DDBJ databases">
        <title>Bacteriophage NCPPB3778 and a type I-E CRISPR drive the evolution of the US Biological Select Agent, Rathayibacter toxicus.</title>
        <authorList>
            <person name="Davis E.W.II."/>
            <person name="Tabima J.F."/>
            <person name="Weisberg A.J."/>
            <person name="Lopes L.D."/>
            <person name="Wiseman M.S."/>
            <person name="Wiseman M.S."/>
            <person name="Pupko T."/>
            <person name="Belcher M.S."/>
            <person name="Sechler A.J."/>
            <person name="Tancos M.A."/>
            <person name="Schroeder B.K."/>
            <person name="Murray T.D."/>
            <person name="Luster D.G."/>
            <person name="Schneider W.L."/>
            <person name="Rogers E."/>
            <person name="Andreote F.D."/>
            <person name="Grunwald N.J."/>
            <person name="Putnam M.L."/>
            <person name="Chang J.H."/>
        </authorList>
    </citation>
    <scope>NUCLEOTIDE SEQUENCE [LARGE SCALE GENOMIC DNA]</scope>
    <source>
        <strain evidence="3 5">AY1D6</strain>
        <strain evidence="2 4">AY1I9</strain>
    </source>
</reference>
<name>A0ABD6W7V7_RATRA</name>
<dbReference type="EMBL" id="PSUL01000026">
    <property type="protein sequence ID" value="PPF12445.1"/>
    <property type="molecule type" value="Genomic_DNA"/>
</dbReference>
<organism evidence="2 4">
    <name type="scientific">Rathayibacter rathayi</name>
    <name type="common">Corynebacterium rathayi</name>
    <dbReference type="NCBI Taxonomy" id="33887"/>
    <lineage>
        <taxon>Bacteria</taxon>
        <taxon>Bacillati</taxon>
        <taxon>Actinomycetota</taxon>
        <taxon>Actinomycetes</taxon>
        <taxon>Micrococcales</taxon>
        <taxon>Microbacteriaceae</taxon>
        <taxon>Rathayibacter</taxon>
    </lineage>
</organism>
<evidence type="ECO:0000313" key="3">
    <source>
        <dbReference type="EMBL" id="PPH76789.1"/>
    </source>
</evidence>
<protein>
    <submittedName>
        <fullName evidence="2">Antitoxin protein</fullName>
    </submittedName>
</protein>
<dbReference type="EMBL" id="PSVT01000014">
    <property type="protein sequence ID" value="PPH76789.1"/>
    <property type="molecule type" value="Genomic_DNA"/>
</dbReference>
<dbReference type="RefSeq" id="WP_097166365.1">
    <property type="nucleotide sequence ID" value="NZ_CP028129.1"/>
</dbReference>
<dbReference type="KEGG" id="rry:C1O28_01565"/>
<dbReference type="AlphaFoldDB" id="A0ABD6W7V7"/>
<feature type="compositionally biased region" description="Basic and acidic residues" evidence="1">
    <location>
        <begin position="18"/>
        <end position="36"/>
    </location>
</feature>
<sequence length="69" mass="7763">MDLGKLGRQASELLNSEKTQDALHSEKAEQVSDQVLEKTSEIASRLTKGTYDDRIEDLKRQADTRIGDE</sequence>
<dbReference type="Proteomes" id="UP000237881">
    <property type="component" value="Unassembled WGS sequence"/>
</dbReference>
<accession>A0ABD6W7V7</accession>
<dbReference type="Proteomes" id="UP000239698">
    <property type="component" value="Unassembled WGS sequence"/>
</dbReference>
<evidence type="ECO:0000313" key="4">
    <source>
        <dbReference type="Proteomes" id="UP000237881"/>
    </source>
</evidence>
<feature type="region of interest" description="Disordered" evidence="1">
    <location>
        <begin position="1"/>
        <end position="36"/>
    </location>
</feature>
<comment type="caution">
    <text evidence="2">The sequence shown here is derived from an EMBL/GenBank/DDBJ whole genome shotgun (WGS) entry which is preliminary data.</text>
</comment>